<accession>A0A5A7QN85</accession>
<keyword evidence="3" id="KW-1185">Reference proteome</keyword>
<evidence type="ECO:0000313" key="3">
    <source>
        <dbReference type="Proteomes" id="UP000325081"/>
    </source>
</evidence>
<evidence type="ECO:0000256" key="1">
    <source>
        <dbReference type="SAM" id="MobiDB-lite"/>
    </source>
</evidence>
<feature type="compositionally biased region" description="Basic and acidic residues" evidence="1">
    <location>
        <begin position="149"/>
        <end position="159"/>
    </location>
</feature>
<dbReference type="AlphaFoldDB" id="A0A5A7QN85"/>
<protein>
    <submittedName>
        <fullName evidence="2">RING finger protein 151</fullName>
    </submittedName>
</protein>
<gene>
    <name evidence="2" type="ORF">STAS_23505</name>
</gene>
<dbReference type="EMBL" id="BKCP01007515">
    <property type="protein sequence ID" value="GER46466.1"/>
    <property type="molecule type" value="Genomic_DNA"/>
</dbReference>
<sequence length="159" mass="17950">MENKRRKVKRRGKNQVHYHVFGFGSDMKIATTGCLSPMILSSLHEERSEMLKSGTMGIIVFGENHLTNLTMASFTSRLAFSHFPHKPPNIRNSRKLLASANSKRFRCFNSSAPQWEPAPISYALGHQDTLIFETLNSPNEPPETSIATKTEHLTSKNLH</sequence>
<comment type="caution">
    <text evidence="2">The sequence shown here is derived from an EMBL/GenBank/DDBJ whole genome shotgun (WGS) entry which is preliminary data.</text>
</comment>
<feature type="region of interest" description="Disordered" evidence="1">
    <location>
        <begin position="137"/>
        <end position="159"/>
    </location>
</feature>
<evidence type="ECO:0000313" key="2">
    <source>
        <dbReference type="EMBL" id="GER46466.1"/>
    </source>
</evidence>
<proteinExistence type="predicted"/>
<dbReference type="Proteomes" id="UP000325081">
    <property type="component" value="Unassembled WGS sequence"/>
</dbReference>
<organism evidence="2 3">
    <name type="scientific">Striga asiatica</name>
    <name type="common">Asiatic witchweed</name>
    <name type="synonym">Buchnera asiatica</name>
    <dbReference type="NCBI Taxonomy" id="4170"/>
    <lineage>
        <taxon>Eukaryota</taxon>
        <taxon>Viridiplantae</taxon>
        <taxon>Streptophyta</taxon>
        <taxon>Embryophyta</taxon>
        <taxon>Tracheophyta</taxon>
        <taxon>Spermatophyta</taxon>
        <taxon>Magnoliopsida</taxon>
        <taxon>eudicotyledons</taxon>
        <taxon>Gunneridae</taxon>
        <taxon>Pentapetalae</taxon>
        <taxon>asterids</taxon>
        <taxon>lamiids</taxon>
        <taxon>Lamiales</taxon>
        <taxon>Orobanchaceae</taxon>
        <taxon>Buchnereae</taxon>
        <taxon>Striga</taxon>
    </lineage>
</organism>
<reference evidence="3" key="1">
    <citation type="journal article" date="2019" name="Curr. Biol.">
        <title>Genome Sequence of Striga asiatica Provides Insight into the Evolution of Plant Parasitism.</title>
        <authorList>
            <person name="Yoshida S."/>
            <person name="Kim S."/>
            <person name="Wafula E.K."/>
            <person name="Tanskanen J."/>
            <person name="Kim Y.M."/>
            <person name="Honaas L."/>
            <person name="Yang Z."/>
            <person name="Spallek T."/>
            <person name="Conn C.E."/>
            <person name="Ichihashi Y."/>
            <person name="Cheong K."/>
            <person name="Cui S."/>
            <person name="Der J.P."/>
            <person name="Gundlach H."/>
            <person name="Jiao Y."/>
            <person name="Hori C."/>
            <person name="Ishida J.K."/>
            <person name="Kasahara H."/>
            <person name="Kiba T."/>
            <person name="Kim M.S."/>
            <person name="Koo N."/>
            <person name="Laohavisit A."/>
            <person name="Lee Y.H."/>
            <person name="Lumba S."/>
            <person name="McCourt P."/>
            <person name="Mortimer J.C."/>
            <person name="Mutuku J.M."/>
            <person name="Nomura T."/>
            <person name="Sasaki-Sekimoto Y."/>
            <person name="Seto Y."/>
            <person name="Wang Y."/>
            <person name="Wakatake T."/>
            <person name="Sakakibara H."/>
            <person name="Demura T."/>
            <person name="Yamaguchi S."/>
            <person name="Yoneyama K."/>
            <person name="Manabe R.I."/>
            <person name="Nelson D.C."/>
            <person name="Schulman A.H."/>
            <person name="Timko M.P."/>
            <person name="dePamphilis C.W."/>
            <person name="Choi D."/>
            <person name="Shirasu K."/>
        </authorList>
    </citation>
    <scope>NUCLEOTIDE SEQUENCE [LARGE SCALE GENOMIC DNA]</scope>
    <source>
        <strain evidence="3">cv. UVA1</strain>
    </source>
</reference>
<name>A0A5A7QN85_STRAF</name>